<dbReference type="CDD" id="cd19673">
    <property type="entry name" value="UBR-box_UBR3"/>
    <property type="match status" value="1"/>
</dbReference>
<dbReference type="EMBL" id="JAEPRB010000004">
    <property type="protein sequence ID" value="KAG2227906.1"/>
    <property type="molecule type" value="Genomic_DNA"/>
</dbReference>
<dbReference type="SUPFAM" id="SSF54736">
    <property type="entry name" value="ClpS-like"/>
    <property type="match status" value="1"/>
</dbReference>
<dbReference type="PROSITE" id="PS51157">
    <property type="entry name" value="ZF_UBR"/>
    <property type="match status" value="1"/>
</dbReference>
<evidence type="ECO:0000256" key="4">
    <source>
        <dbReference type="ARBA" id="ARBA00022723"/>
    </source>
</evidence>
<keyword evidence="14" id="KW-1185">Reference proteome</keyword>
<dbReference type="GO" id="GO:0071596">
    <property type="term" value="P:ubiquitin-dependent protein catabolic process via the N-end rule pathway"/>
    <property type="evidence" value="ECO:0007669"/>
    <property type="project" value="UniProtKB-UniRule"/>
</dbReference>
<dbReference type="InterPro" id="IPR014719">
    <property type="entry name" value="Ribosomal_bL12_C/ClpS-like"/>
</dbReference>
<dbReference type="InterPro" id="IPR003769">
    <property type="entry name" value="ClpS_core"/>
</dbReference>
<evidence type="ECO:0000313" key="14">
    <source>
        <dbReference type="Proteomes" id="UP000646827"/>
    </source>
</evidence>
<comment type="caution">
    <text evidence="13">The sequence shown here is derived from an EMBL/GenBank/DDBJ whole genome shotgun (WGS) entry which is preliminary data.</text>
</comment>
<evidence type="ECO:0000256" key="1">
    <source>
        <dbReference type="ARBA" id="ARBA00000900"/>
    </source>
</evidence>
<dbReference type="UniPathway" id="UPA00143"/>
<keyword evidence="5 10" id="KW-0863">Zinc-finger</keyword>
<name>A0A8H7SF05_9FUNG</name>
<dbReference type="SUPFAM" id="SSF46785">
    <property type="entry name" value="Winged helix' DNA-binding domain"/>
    <property type="match status" value="1"/>
</dbReference>
<feature type="region of interest" description="Disordered" evidence="11">
    <location>
        <begin position="1293"/>
        <end position="1312"/>
    </location>
</feature>
<evidence type="ECO:0000256" key="3">
    <source>
        <dbReference type="ARBA" id="ARBA00022679"/>
    </source>
</evidence>
<dbReference type="InterPro" id="IPR003126">
    <property type="entry name" value="Znf_UBR"/>
</dbReference>
<dbReference type="SMART" id="SM00396">
    <property type="entry name" value="ZnF_UBR1"/>
    <property type="match status" value="1"/>
</dbReference>
<dbReference type="EC" id="2.3.2.27" evidence="10"/>
<dbReference type="InterPro" id="IPR036390">
    <property type="entry name" value="WH_DNA-bd_sf"/>
</dbReference>
<evidence type="ECO:0000256" key="9">
    <source>
        <dbReference type="PROSITE-ProRule" id="PRU00508"/>
    </source>
</evidence>
<feature type="non-terminal residue" evidence="13">
    <location>
        <position position="1"/>
    </location>
</feature>
<feature type="region of interest" description="Disordered" evidence="11">
    <location>
        <begin position="1629"/>
        <end position="1648"/>
    </location>
</feature>
<dbReference type="Gene3D" id="1.10.10.2670">
    <property type="entry name" value="E3 ubiquitin-protein ligase"/>
    <property type="match status" value="1"/>
</dbReference>
<evidence type="ECO:0000256" key="11">
    <source>
        <dbReference type="SAM" id="MobiDB-lite"/>
    </source>
</evidence>
<dbReference type="Pfam" id="PF02207">
    <property type="entry name" value="zf-UBR"/>
    <property type="match status" value="1"/>
</dbReference>
<evidence type="ECO:0000313" key="13">
    <source>
        <dbReference type="EMBL" id="KAG2227906.1"/>
    </source>
</evidence>
<keyword evidence="4 10" id="KW-0479">Metal-binding</keyword>
<dbReference type="PANTHER" id="PTHR21497:SF24">
    <property type="entry name" value="E3 UBIQUITIN-PROTEIN LIGASE UBR1"/>
    <property type="match status" value="1"/>
</dbReference>
<sequence>MHGQSSVDDPPYPYATLAEYLWKTPFIFNGRYDDDTRIAIITECYQFLWQHNSTMMEQYFFSNQENLQDVIRAQLLSMTGKEYSKDSKVDPSSLIWHSNGIIPSPNLSNEHGRQCGHVFRKGEPVYRCRKGLYIKKNEKLNNDRTCGLDDTCVFCSRCFHATNHDNHNVLFSLSPGSGGCCDCGDLEAWKIPLQCGVHTVVSERNNEASDTSTTIPKDVIDTIRNNISAVFDFILDTFTLGSEEIPLSASTKKFDEGSNKISVKSDDLLLEQDEDLDMDHVSTDRLFTSQPYPPFQLSDSSDSNVVEEYVCIVWNDEGHAFSHVLECILSAKGCKWEEAKEIVDAIHIHGRKVIASSTDLEQLRKIAEPLVAINIGVTIKNARDVYREDVSSLLIFWLKELIHGHARFFGDISDGDAIVRTIVCEELCADRKVRSSVQVGETLVDDDYMSESITETGTTTISIMTNNLEEDVEMLDPDVNDKELRQEGISTQLDSASIDWNPTDMINEFQLLRTEERMMWDELMANANGKGKNLGVSAGKKIAREIIPSVIQLEFERRLRLDYLLISDLKLWKEMRIALRELYITSLICDPLFRKVLGTRLARNYARLAESFLLKDREPESSIILFTVQLLTVPSVADLLVNEYEFFGLICSSLTAFFLTDRLYLVLPSERKRHPARVNCESRAFRTRRYFNAFHDLRYIMNVDMIKNVLAQDPLYLRQFLDLISMFQCMNAQVCQKNTHVEYESEIWVNAFNVTLQIGKCCRQFATCFGNLPYSYSSDGLAATRTLVRTITRILKMIDDWGSDPDDMRSVDDYSASRKLRPTTQQPGISGPGEQEHHTFQLPYIDQPIKILKYDITSQPVSFHHPLHWLLAFVIEYTGLINEKMLVEAGFPNGFEQVFSLFKIDGKENITPKVLLPIIEYPIRTVSFSAQVRAGVWVRNGYGIRNQALHYRDVSLRENTYDADLFLLQLGLAHVEPNQFLTTLMDRFGLVSWFLGDREHAQYDASQSTFMVEELLNLLIVCVCERTNVSGMSIESRIRQEIVHNLCLHSSTYSELIKRIPDRLHEHVSFDLLLYELGQFKPPVGVNDTGSYSLKDEYFNEVDPYFYHYSRNHREEAMDMLKKRWKEENNLLRDSNDFFLLPKCTKIANDAFRYLGDFLHCAVFTQMMAYVFWNVRMSDNHKSDINIEQALYLILLALTDENNRQHIETVNYEATDDDCDDPGFSGFYRYVCDHYFAFTSDDHSQDLSLFDIMSIFRDDDKYKELHRQLDWIFDRLLLHGPGRTRRKVQKWKDGKAMKVESDDSNNQSGITEQEAKRIAAKERQKKIMAQFAQAQSQFIEQNEGLYDEEINEEDQLNNGERVAENDANNTPQNDDTVSRLCAYPTGTCIVCQEEVSDKSAPYGMLAFIQTSSVVRGMHSSQKTDILTKFNNNNGNLDVEWLDEQELPKNTEDIPGYPAHMNKTGLYTSTCSHLMHIQCFEVYCSSIDSRHSTQLTRNHPENRTRKEFMCPLCKSLGNILLPVYWKGRKEMYPGPVLHNETFKYYSFLQSNVQPGIDRLKQAIINRSQRRRSNGSKLKEAFSTFVPSLRTAPASSLIANSISSTVMVSPNEDEWPSARRSPLSNIDMPTLEQEESTSTPIISSLTSTSPIAPGNMYTDRRFGPFDSDIMHPSTSANLPSVSKMYVRMFDVISTIHQEICNDDSTREMSTNVKNIDLLWGLLGYTISSIEIATRGHHKPVEQEVDEMLTGSLFDQIPQQTRMLLRILCDTILAYTCIMCHHEPGSNISTTTHQNPGQTLTRVHLLALARLRQVFADVQVGDFAHLQGLSYERMIVYDNLPLLHDDPFMVLTELTFHGIPFAKMSVHILMRVLLLAELTKTVSAFVQERLKFLSTQRESLFTENDNDSNTVDSEQKLSEEQVISVKAFTMFVMKLLKFTYQEASNVYDSIGATELYALLQLFALPFLRRTMILMIVRYGYIPNVQQQRTEANEFERLSDLLRLPELAELIELKPENEQLISSWCNHHIAESERTMRLQVSSWRFEDITLDIPTPLQLIPLPMKLEQLINE</sequence>
<proteinExistence type="inferred from homology"/>
<dbReference type="GO" id="GO:0005737">
    <property type="term" value="C:cytoplasm"/>
    <property type="evidence" value="ECO:0007669"/>
    <property type="project" value="TreeGrafter"/>
</dbReference>
<dbReference type="GO" id="GO:0008270">
    <property type="term" value="F:zinc ion binding"/>
    <property type="evidence" value="ECO:0007669"/>
    <property type="project" value="UniProtKB-UniRule"/>
</dbReference>
<dbReference type="Gene3D" id="2.10.110.30">
    <property type="match status" value="1"/>
</dbReference>
<dbReference type="InterPro" id="IPR039164">
    <property type="entry name" value="UBR1-like"/>
</dbReference>
<dbReference type="GO" id="GO:0016567">
    <property type="term" value="P:protein ubiquitination"/>
    <property type="evidence" value="ECO:0007669"/>
    <property type="project" value="UniProtKB-UniRule"/>
</dbReference>
<feature type="compositionally biased region" description="Low complexity" evidence="11">
    <location>
        <begin position="1634"/>
        <end position="1648"/>
    </location>
</feature>
<evidence type="ECO:0000256" key="5">
    <source>
        <dbReference type="ARBA" id="ARBA00022771"/>
    </source>
</evidence>
<feature type="domain" description="UBR-type" evidence="12">
    <location>
        <begin position="113"/>
        <end position="200"/>
    </location>
</feature>
<dbReference type="InterPro" id="IPR044046">
    <property type="entry name" value="E3_ligase_UBR-like_C"/>
</dbReference>
<evidence type="ECO:0000256" key="6">
    <source>
        <dbReference type="ARBA" id="ARBA00022786"/>
    </source>
</evidence>
<dbReference type="CDD" id="cd16482">
    <property type="entry name" value="RING-H2_UBR1-like"/>
    <property type="match status" value="1"/>
</dbReference>
<dbReference type="GO" id="GO:0000151">
    <property type="term" value="C:ubiquitin ligase complex"/>
    <property type="evidence" value="ECO:0007669"/>
    <property type="project" value="TreeGrafter"/>
</dbReference>
<feature type="region of interest" description="Disordered" evidence="11">
    <location>
        <begin position="812"/>
        <end position="835"/>
    </location>
</feature>
<dbReference type="Proteomes" id="UP000646827">
    <property type="component" value="Unassembled WGS sequence"/>
</dbReference>
<gene>
    <name evidence="13" type="ORF">INT45_002144</name>
</gene>
<reference evidence="13 14" key="1">
    <citation type="submission" date="2020-12" db="EMBL/GenBank/DDBJ databases">
        <title>Metabolic potential, ecology and presence of endohyphal bacteria is reflected in genomic diversity of Mucoromycotina.</title>
        <authorList>
            <person name="Muszewska A."/>
            <person name="Okrasinska A."/>
            <person name="Steczkiewicz K."/>
            <person name="Drgas O."/>
            <person name="Orlowska M."/>
            <person name="Perlinska-Lenart U."/>
            <person name="Aleksandrzak-Piekarczyk T."/>
            <person name="Szatraj K."/>
            <person name="Zielenkiewicz U."/>
            <person name="Pilsyk S."/>
            <person name="Malc E."/>
            <person name="Mieczkowski P."/>
            <person name="Kruszewska J.S."/>
            <person name="Biernat P."/>
            <person name="Pawlowska J."/>
        </authorList>
    </citation>
    <scope>NUCLEOTIDE SEQUENCE [LARGE SCALE GENOMIC DNA]</scope>
    <source>
        <strain evidence="13 14">CBS 142.35</strain>
    </source>
</reference>
<dbReference type="Gene3D" id="3.30.1390.10">
    <property type="match status" value="1"/>
</dbReference>
<dbReference type="Pfam" id="PF22960">
    <property type="entry name" value="WHD_UBR1"/>
    <property type="match status" value="1"/>
</dbReference>
<dbReference type="OrthoDB" id="26387at2759"/>
<dbReference type="Pfam" id="PF02617">
    <property type="entry name" value="ClpS"/>
    <property type="match status" value="1"/>
</dbReference>
<evidence type="ECO:0000256" key="7">
    <source>
        <dbReference type="ARBA" id="ARBA00022833"/>
    </source>
</evidence>
<protein>
    <recommendedName>
        <fullName evidence="10">E3 ubiquitin-protein ligase</fullName>
        <ecNumber evidence="10">2.3.2.27</ecNumber>
    </recommendedName>
</protein>
<dbReference type="InterPro" id="IPR055194">
    <property type="entry name" value="UBR1-like_WH"/>
</dbReference>
<comment type="pathway">
    <text evidence="2 10">Protein modification; protein ubiquitination.</text>
</comment>
<keyword evidence="3 10" id="KW-0808">Transferase</keyword>
<evidence type="ECO:0000256" key="2">
    <source>
        <dbReference type="ARBA" id="ARBA00004906"/>
    </source>
</evidence>
<dbReference type="GO" id="GO:0061630">
    <property type="term" value="F:ubiquitin protein ligase activity"/>
    <property type="evidence" value="ECO:0007669"/>
    <property type="project" value="UniProtKB-UniRule"/>
</dbReference>
<organism evidence="13 14">
    <name type="scientific">Circinella minor</name>
    <dbReference type="NCBI Taxonomy" id="1195481"/>
    <lineage>
        <taxon>Eukaryota</taxon>
        <taxon>Fungi</taxon>
        <taxon>Fungi incertae sedis</taxon>
        <taxon>Mucoromycota</taxon>
        <taxon>Mucoromycotina</taxon>
        <taxon>Mucoromycetes</taxon>
        <taxon>Mucorales</taxon>
        <taxon>Lichtheimiaceae</taxon>
        <taxon>Circinella</taxon>
    </lineage>
</organism>
<evidence type="ECO:0000256" key="10">
    <source>
        <dbReference type="RuleBase" id="RU366018"/>
    </source>
</evidence>
<dbReference type="InterPro" id="IPR042065">
    <property type="entry name" value="E3_ELL-like"/>
</dbReference>
<keyword evidence="7 10" id="KW-0862">Zinc</keyword>
<accession>A0A8H7SF05</accession>
<evidence type="ECO:0000256" key="8">
    <source>
        <dbReference type="ARBA" id="ARBA00046341"/>
    </source>
</evidence>
<comment type="similarity">
    <text evidence="8 10">Belongs to the E3 ubiquitin-protein ligase UBR1-like family.</text>
</comment>
<comment type="catalytic activity">
    <reaction evidence="1 10">
        <text>S-ubiquitinyl-[E2 ubiquitin-conjugating enzyme]-L-cysteine + [acceptor protein]-L-lysine = [E2 ubiquitin-conjugating enzyme]-L-cysteine + N(6)-ubiquitinyl-[acceptor protein]-L-lysine.</text>
        <dbReference type="EC" id="2.3.2.27"/>
    </reaction>
</comment>
<dbReference type="PANTHER" id="PTHR21497">
    <property type="entry name" value="UBIQUITIN LIGASE E3 ALPHA-RELATED"/>
    <property type="match status" value="1"/>
</dbReference>
<feature type="zinc finger region" description="UBR-type" evidence="9">
    <location>
        <begin position="113"/>
        <end position="200"/>
    </location>
</feature>
<evidence type="ECO:0000259" key="12">
    <source>
        <dbReference type="PROSITE" id="PS51157"/>
    </source>
</evidence>
<keyword evidence="6 10" id="KW-0833">Ubl conjugation pathway</keyword>
<dbReference type="Pfam" id="PF18995">
    <property type="entry name" value="PRT6_C"/>
    <property type="match status" value="1"/>
</dbReference>
<comment type="function">
    <text evidence="10">Ubiquitin ligase protein which is a component of the N-end rule pathway. Recognizes and binds to proteins bearing specific N-terminal residues that are destabilizing according to the N-end rule, leading to their ubiquitination and subsequent degradation.</text>
</comment>